<dbReference type="Gene3D" id="1.10.10.10">
    <property type="entry name" value="Winged helix-like DNA-binding domain superfamily/Winged helix DNA-binding domain"/>
    <property type="match status" value="1"/>
</dbReference>
<evidence type="ECO:0000313" key="3">
    <source>
        <dbReference type="EMBL" id="PKQ69929.1"/>
    </source>
</evidence>
<comment type="caution">
    <text evidence="3">The sequence shown here is derived from an EMBL/GenBank/DDBJ whole genome shotgun (WGS) entry which is preliminary data.</text>
</comment>
<feature type="binding site" evidence="1">
    <location>
        <position position="107"/>
    </location>
    <ligand>
        <name>Zn(2+)</name>
        <dbReference type="ChEBI" id="CHEBI:29105"/>
    </ligand>
</feature>
<dbReference type="GO" id="GO:0008270">
    <property type="term" value="F:zinc ion binding"/>
    <property type="evidence" value="ECO:0007669"/>
    <property type="project" value="TreeGrafter"/>
</dbReference>
<keyword evidence="1" id="KW-0479">Metal-binding</keyword>
<dbReference type="EMBL" id="NKXO01000013">
    <property type="protein sequence ID" value="PKQ69929.1"/>
    <property type="molecule type" value="Genomic_DNA"/>
</dbReference>
<dbReference type="GO" id="GO:1900376">
    <property type="term" value="P:regulation of secondary metabolite biosynthetic process"/>
    <property type="evidence" value="ECO:0007669"/>
    <property type="project" value="TreeGrafter"/>
</dbReference>
<comment type="cofactor">
    <cofactor evidence="1">
        <name>Zn(2+)</name>
        <dbReference type="ChEBI" id="CHEBI:29105"/>
    </cofactor>
    <text evidence="1">Binds 1 zinc ion per subunit.</text>
</comment>
<dbReference type="InterPro" id="IPR036388">
    <property type="entry name" value="WH-like_DNA-bd_sf"/>
</dbReference>
<reference evidence="3 4" key="1">
    <citation type="submission" date="2017-06" db="EMBL/GenBank/DDBJ databases">
        <title>Raineya orbicola gen. nov., sp. nov. a slightly thermophilic bacterium of the phylum Bacteroidetes and the description of Raineyaceae fam. nov.</title>
        <authorList>
            <person name="Albuquerque L."/>
            <person name="Polonia A.R.M."/>
            <person name="Barroso C."/>
            <person name="Froufe H.J.C."/>
            <person name="Lage O."/>
            <person name="Lobo-Da-Cunha A."/>
            <person name="Egas C."/>
            <person name="Da Costa M.S."/>
        </authorList>
    </citation>
    <scope>NUCLEOTIDE SEQUENCE [LARGE SCALE GENOMIC DNA]</scope>
    <source>
        <strain evidence="3 4">SPSPC-11</strain>
    </source>
</reference>
<organism evidence="3 4">
    <name type="scientific">Raineya orbicola</name>
    <dbReference type="NCBI Taxonomy" id="2016530"/>
    <lineage>
        <taxon>Bacteria</taxon>
        <taxon>Pseudomonadati</taxon>
        <taxon>Bacteroidota</taxon>
        <taxon>Cytophagia</taxon>
        <taxon>Cytophagales</taxon>
        <taxon>Raineyaceae</taxon>
        <taxon>Raineya</taxon>
    </lineage>
</organism>
<keyword evidence="1" id="KW-0862">Zinc</keyword>
<dbReference type="GO" id="GO:0000976">
    <property type="term" value="F:transcription cis-regulatory region binding"/>
    <property type="evidence" value="ECO:0007669"/>
    <property type="project" value="TreeGrafter"/>
</dbReference>
<sequence>MLSKIMKDYVADILTKHHLRQTDCRLETLSIFISKNFAISHNDLEEILVPTFDRVTLYRTLKTFLEKGIIHKVLDDEGTPKYALCSPHHCSTQEHHHNHVHFKCYDCGKTQCLDNTIIPTILLPQGFIAKEFNLLIQGSCNLCSQK</sequence>
<feature type="binding site" evidence="2">
    <location>
        <position position="96"/>
    </location>
    <ligand>
        <name>Fe cation</name>
        <dbReference type="ChEBI" id="CHEBI:24875"/>
    </ligand>
</feature>
<gene>
    <name evidence="3" type="ORF">Rain11_0994</name>
</gene>
<dbReference type="PANTHER" id="PTHR33202">
    <property type="entry name" value="ZINC UPTAKE REGULATION PROTEIN"/>
    <property type="match status" value="1"/>
</dbReference>
<keyword evidence="2" id="KW-0408">Iron</keyword>
<dbReference type="InterPro" id="IPR036390">
    <property type="entry name" value="WH_DNA-bd_sf"/>
</dbReference>
<evidence type="ECO:0000256" key="1">
    <source>
        <dbReference type="PIRSR" id="PIRSR602481-1"/>
    </source>
</evidence>
<dbReference type="PANTHER" id="PTHR33202:SF22">
    <property type="entry name" value="HYDROGEN PEROXIDE SENSITIVE REPRESSOR"/>
    <property type="match status" value="1"/>
</dbReference>
<dbReference type="InterPro" id="IPR002481">
    <property type="entry name" value="FUR"/>
</dbReference>
<dbReference type="GO" id="GO:0045892">
    <property type="term" value="P:negative regulation of DNA-templated transcription"/>
    <property type="evidence" value="ECO:0007669"/>
    <property type="project" value="TreeGrafter"/>
</dbReference>
<name>A0A2N3IHX2_9BACT</name>
<feature type="binding site" evidence="1">
    <location>
        <position position="104"/>
    </location>
    <ligand>
        <name>Zn(2+)</name>
        <dbReference type="ChEBI" id="CHEBI:29105"/>
    </ligand>
</feature>
<dbReference type="Proteomes" id="UP000233387">
    <property type="component" value="Unassembled WGS sequence"/>
</dbReference>
<evidence type="ECO:0000256" key="2">
    <source>
        <dbReference type="PIRSR" id="PIRSR602481-2"/>
    </source>
</evidence>
<feature type="binding site" evidence="1">
    <location>
        <position position="140"/>
    </location>
    <ligand>
        <name>Zn(2+)</name>
        <dbReference type="ChEBI" id="CHEBI:29105"/>
    </ligand>
</feature>
<evidence type="ECO:0000313" key="4">
    <source>
        <dbReference type="Proteomes" id="UP000233387"/>
    </source>
</evidence>
<dbReference type="AlphaFoldDB" id="A0A2N3IHX2"/>
<protein>
    <submittedName>
        <fullName evidence="3">Fe2+/Zn2+ uptake regulation protein</fullName>
    </submittedName>
</protein>
<dbReference type="GO" id="GO:0003700">
    <property type="term" value="F:DNA-binding transcription factor activity"/>
    <property type="evidence" value="ECO:0007669"/>
    <property type="project" value="InterPro"/>
</dbReference>
<feature type="binding site" evidence="1">
    <location>
        <position position="143"/>
    </location>
    <ligand>
        <name>Zn(2+)</name>
        <dbReference type="ChEBI" id="CHEBI:29105"/>
    </ligand>
</feature>
<proteinExistence type="predicted"/>
<dbReference type="Pfam" id="PF01475">
    <property type="entry name" value="FUR"/>
    <property type="match status" value="1"/>
</dbReference>
<dbReference type="SUPFAM" id="SSF46785">
    <property type="entry name" value="Winged helix' DNA-binding domain"/>
    <property type="match status" value="1"/>
</dbReference>
<keyword evidence="4" id="KW-1185">Reference proteome</keyword>
<dbReference type="RefSeq" id="WP_243390546.1">
    <property type="nucleotide sequence ID" value="NZ_NKXO01000013.1"/>
</dbReference>
<accession>A0A2N3IHX2</accession>
<comment type="cofactor">
    <cofactor evidence="2">
        <name>Mn(2+)</name>
        <dbReference type="ChEBI" id="CHEBI:29035"/>
    </cofactor>
    <cofactor evidence="2">
        <name>Fe(2+)</name>
        <dbReference type="ChEBI" id="CHEBI:29033"/>
    </cofactor>
    <text evidence="2">Binds 1 Mn(2+) or Fe(2+) ion per subunit.</text>
</comment>